<dbReference type="AlphaFoldDB" id="A0A154NWN0"/>
<sequence>MVKEKCGEGSRRIVKKEDDSPVSILEQRSPVQWDETGRINIHVSSVDEAEIVRDGFAYRLIDRGGRSPWPIPSVQTAGLRTEHDEYFRDRSISSDSVPRGSLPRRR</sequence>
<keyword evidence="3" id="KW-1185">Reference proteome</keyword>
<gene>
    <name evidence="2" type="ORF">WN55_01264</name>
</gene>
<name>A0A154NWN0_DUFNO</name>
<evidence type="ECO:0000256" key="1">
    <source>
        <dbReference type="SAM" id="MobiDB-lite"/>
    </source>
</evidence>
<dbReference type="EMBL" id="KQ434773">
    <property type="protein sequence ID" value="KZC04003.1"/>
    <property type="molecule type" value="Genomic_DNA"/>
</dbReference>
<evidence type="ECO:0000313" key="3">
    <source>
        <dbReference type="Proteomes" id="UP000076502"/>
    </source>
</evidence>
<protein>
    <submittedName>
        <fullName evidence="2">Uncharacterized protein</fullName>
    </submittedName>
</protein>
<feature type="region of interest" description="Disordered" evidence="1">
    <location>
        <begin position="85"/>
        <end position="106"/>
    </location>
</feature>
<proteinExistence type="predicted"/>
<evidence type="ECO:0000313" key="2">
    <source>
        <dbReference type="EMBL" id="KZC04003.1"/>
    </source>
</evidence>
<dbReference type="Proteomes" id="UP000076502">
    <property type="component" value="Unassembled WGS sequence"/>
</dbReference>
<reference evidence="2 3" key="1">
    <citation type="submission" date="2015-07" db="EMBL/GenBank/DDBJ databases">
        <title>The genome of Dufourea novaeangliae.</title>
        <authorList>
            <person name="Pan H."/>
            <person name="Kapheim K."/>
        </authorList>
    </citation>
    <scope>NUCLEOTIDE SEQUENCE [LARGE SCALE GENOMIC DNA]</scope>
    <source>
        <strain evidence="2">0120121106</strain>
        <tissue evidence="2">Whole body</tissue>
    </source>
</reference>
<organism evidence="2 3">
    <name type="scientific">Dufourea novaeangliae</name>
    <name type="common">Sweat bee</name>
    <dbReference type="NCBI Taxonomy" id="178035"/>
    <lineage>
        <taxon>Eukaryota</taxon>
        <taxon>Metazoa</taxon>
        <taxon>Ecdysozoa</taxon>
        <taxon>Arthropoda</taxon>
        <taxon>Hexapoda</taxon>
        <taxon>Insecta</taxon>
        <taxon>Pterygota</taxon>
        <taxon>Neoptera</taxon>
        <taxon>Endopterygota</taxon>
        <taxon>Hymenoptera</taxon>
        <taxon>Apocrita</taxon>
        <taxon>Aculeata</taxon>
        <taxon>Apoidea</taxon>
        <taxon>Anthophila</taxon>
        <taxon>Halictidae</taxon>
        <taxon>Rophitinae</taxon>
        <taxon>Dufourea</taxon>
    </lineage>
</organism>
<accession>A0A154NWN0</accession>